<protein>
    <submittedName>
        <fullName evidence="8">ABC transporter permease</fullName>
    </submittedName>
</protein>
<dbReference type="STRING" id="1437875.CFRA_07730"/>
<evidence type="ECO:0000256" key="1">
    <source>
        <dbReference type="ARBA" id="ARBA00004141"/>
    </source>
</evidence>
<dbReference type="PROSITE" id="PS50928">
    <property type="entry name" value="ABC_TM1"/>
    <property type="match status" value="1"/>
</dbReference>
<dbReference type="AlphaFoldDB" id="A0A1L7CTM5"/>
<reference evidence="8 9" key="1">
    <citation type="submission" date="2014-08" db="EMBL/GenBank/DDBJ databases">
        <title>Complete genome sequence of Corynebacterium frankenforstense ST18(T) (=DSM 45800(T)), isolated from raw cow milk.</title>
        <authorList>
            <person name="Ruckert C."/>
            <person name="Albersmeier A."/>
            <person name="Winkler A."/>
            <person name="Lipski A."/>
            <person name="Kalinowski J."/>
        </authorList>
    </citation>
    <scope>NUCLEOTIDE SEQUENCE [LARGE SCALE GENOMIC DNA]</scope>
    <source>
        <strain evidence="8 9">ST18</strain>
    </source>
</reference>
<dbReference type="InterPro" id="IPR051204">
    <property type="entry name" value="ABC_transp_perm/SBD"/>
</dbReference>
<evidence type="ECO:0000256" key="2">
    <source>
        <dbReference type="ARBA" id="ARBA00022448"/>
    </source>
</evidence>
<feature type="transmembrane region" description="Helical" evidence="6">
    <location>
        <begin position="151"/>
        <end position="171"/>
    </location>
</feature>
<evidence type="ECO:0000259" key="7">
    <source>
        <dbReference type="PROSITE" id="PS50928"/>
    </source>
</evidence>
<feature type="transmembrane region" description="Helical" evidence="6">
    <location>
        <begin position="183"/>
        <end position="203"/>
    </location>
</feature>
<dbReference type="Gene3D" id="1.10.3720.10">
    <property type="entry name" value="MetI-like"/>
    <property type="match status" value="1"/>
</dbReference>
<sequence length="219" mass="22329">MRFLFDPENTGMLLGRLGEHLLYAFLALAAACLLALPVGLWLGHRRRGSSALLALTGALRAMPALGLLTFLTVELTVGVSLPLVPTTVVLVILAVPAVLANAFSGMASVPAEIVDAARAVGHTESQIVRGVELPLAAPTIVGGVRSAMVQVMATTTVAAYIGLGGLGRLILDGLAVQSYSTMVAGALVIIAAALVIDLALAGVQRAVRPRTAAPEGANP</sequence>
<evidence type="ECO:0000313" key="8">
    <source>
        <dbReference type="EMBL" id="APT89169.1"/>
    </source>
</evidence>
<dbReference type="PROSITE" id="PS51257">
    <property type="entry name" value="PROKAR_LIPOPROTEIN"/>
    <property type="match status" value="1"/>
</dbReference>
<dbReference type="Proteomes" id="UP000185434">
    <property type="component" value="Chromosome"/>
</dbReference>
<evidence type="ECO:0000256" key="3">
    <source>
        <dbReference type="ARBA" id="ARBA00022692"/>
    </source>
</evidence>
<keyword evidence="4 6" id="KW-1133">Transmembrane helix</keyword>
<feature type="transmembrane region" description="Helical" evidence="6">
    <location>
        <begin position="20"/>
        <end position="43"/>
    </location>
</feature>
<feature type="domain" description="ABC transmembrane type-1" evidence="7">
    <location>
        <begin position="17"/>
        <end position="200"/>
    </location>
</feature>
<name>A0A1L7CTM5_9CORY</name>
<gene>
    <name evidence="8" type="ORF">CFRA_07730</name>
</gene>
<dbReference type="CDD" id="cd06261">
    <property type="entry name" value="TM_PBP2"/>
    <property type="match status" value="1"/>
</dbReference>
<dbReference type="PANTHER" id="PTHR30177:SF33">
    <property type="entry name" value="POSSIBLE OSMOPROTECTANT (GLYCINE BETAINE_CARNITINE_CHOLINE_L-PROLINE) TRANSPORT INTEGRAL MEMBRANE PROTEIN ABC TRANSPORTER PROZ"/>
    <property type="match status" value="1"/>
</dbReference>
<feature type="transmembrane region" description="Helical" evidence="6">
    <location>
        <begin position="83"/>
        <end position="103"/>
    </location>
</feature>
<evidence type="ECO:0000256" key="6">
    <source>
        <dbReference type="RuleBase" id="RU363032"/>
    </source>
</evidence>
<keyword evidence="5 6" id="KW-0472">Membrane</keyword>
<keyword evidence="9" id="KW-1185">Reference proteome</keyword>
<evidence type="ECO:0000256" key="5">
    <source>
        <dbReference type="ARBA" id="ARBA00023136"/>
    </source>
</evidence>
<dbReference type="InterPro" id="IPR000515">
    <property type="entry name" value="MetI-like"/>
</dbReference>
<comment type="subcellular location">
    <subcellularLocation>
        <location evidence="6">Cell membrane</location>
        <topology evidence="6">Multi-pass membrane protein</topology>
    </subcellularLocation>
    <subcellularLocation>
        <location evidence="1">Membrane</location>
        <topology evidence="1">Multi-pass membrane protein</topology>
    </subcellularLocation>
</comment>
<proteinExistence type="inferred from homology"/>
<dbReference type="Pfam" id="PF00528">
    <property type="entry name" value="BPD_transp_1"/>
    <property type="match status" value="1"/>
</dbReference>
<keyword evidence="3 6" id="KW-0812">Transmembrane</keyword>
<dbReference type="KEGG" id="cfk:CFRA_07730"/>
<accession>A0A1L7CTM5</accession>
<dbReference type="InterPro" id="IPR035906">
    <property type="entry name" value="MetI-like_sf"/>
</dbReference>
<dbReference type="SUPFAM" id="SSF161098">
    <property type="entry name" value="MetI-like"/>
    <property type="match status" value="1"/>
</dbReference>
<comment type="similarity">
    <text evidence="6">Belongs to the binding-protein-dependent transport system permease family.</text>
</comment>
<evidence type="ECO:0000313" key="9">
    <source>
        <dbReference type="Proteomes" id="UP000185434"/>
    </source>
</evidence>
<keyword evidence="2 6" id="KW-0813">Transport</keyword>
<dbReference type="PANTHER" id="PTHR30177">
    <property type="entry name" value="GLYCINE BETAINE/L-PROLINE TRANSPORT SYSTEM PERMEASE PROTEIN PROW"/>
    <property type="match status" value="1"/>
</dbReference>
<dbReference type="GO" id="GO:0005886">
    <property type="term" value="C:plasma membrane"/>
    <property type="evidence" value="ECO:0007669"/>
    <property type="project" value="UniProtKB-SubCell"/>
</dbReference>
<dbReference type="EMBL" id="CP009247">
    <property type="protein sequence ID" value="APT89169.1"/>
    <property type="molecule type" value="Genomic_DNA"/>
</dbReference>
<dbReference type="GO" id="GO:0031460">
    <property type="term" value="P:glycine betaine transport"/>
    <property type="evidence" value="ECO:0007669"/>
    <property type="project" value="TreeGrafter"/>
</dbReference>
<feature type="transmembrane region" description="Helical" evidence="6">
    <location>
        <begin position="50"/>
        <end position="71"/>
    </location>
</feature>
<organism evidence="8 9">
    <name type="scientific">Corynebacterium frankenforstense DSM 45800</name>
    <dbReference type="NCBI Taxonomy" id="1437875"/>
    <lineage>
        <taxon>Bacteria</taxon>
        <taxon>Bacillati</taxon>
        <taxon>Actinomycetota</taxon>
        <taxon>Actinomycetes</taxon>
        <taxon>Mycobacteriales</taxon>
        <taxon>Corynebacteriaceae</taxon>
        <taxon>Corynebacterium</taxon>
    </lineage>
</organism>
<dbReference type="GO" id="GO:0055085">
    <property type="term" value="P:transmembrane transport"/>
    <property type="evidence" value="ECO:0007669"/>
    <property type="project" value="InterPro"/>
</dbReference>
<evidence type="ECO:0000256" key="4">
    <source>
        <dbReference type="ARBA" id="ARBA00022989"/>
    </source>
</evidence>